<dbReference type="EMBL" id="JAWQEG010004729">
    <property type="protein sequence ID" value="KAK3860447.1"/>
    <property type="molecule type" value="Genomic_DNA"/>
</dbReference>
<gene>
    <name evidence="1" type="ORF">Pcinc_033507</name>
</gene>
<proteinExistence type="predicted"/>
<dbReference type="AlphaFoldDB" id="A0AAE1ESA9"/>
<organism evidence="1 2">
    <name type="scientific">Petrolisthes cinctipes</name>
    <name type="common">Flat porcelain crab</name>
    <dbReference type="NCBI Taxonomy" id="88211"/>
    <lineage>
        <taxon>Eukaryota</taxon>
        <taxon>Metazoa</taxon>
        <taxon>Ecdysozoa</taxon>
        <taxon>Arthropoda</taxon>
        <taxon>Crustacea</taxon>
        <taxon>Multicrustacea</taxon>
        <taxon>Malacostraca</taxon>
        <taxon>Eumalacostraca</taxon>
        <taxon>Eucarida</taxon>
        <taxon>Decapoda</taxon>
        <taxon>Pleocyemata</taxon>
        <taxon>Anomura</taxon>
        <taxon>Galatheoidea</taxon>
        <taxon>Porcellanidae</taxon>
        <taxon>Petrolisthes</taxon>
    </lineage>
</organism>
<evidence type="ECO:0000313" key="1">
    <source>
        <dbReference type="EMBL" id="KAK3860447.1"/>
    </source>
</evidence>
<protein>
    <submittedName>
        <fullName evidence="1">Uncharacterized protein</fullName>
    </submittedName>
</protein>
<sequence>MEKEIVGSRIMNEAYKGWKREEIGDVKEGEEGGEKVEGRGWWNGDKIPRASHWTRIPIASPDSHFKENILVQRLN</sequence>
<name>A0AAE1ESA9_PETCI</name>
<accession>A0AAE1ESA9</accession>
<keyword evidence="2" id="KW-1185">Reference proteome</keyword>
<comment type="caution">
    <text evidence="1">The sequence shown here is derived from an EMBL/GenBank/DDBJ whole genome shotgun (WGS) entry which is preliminary data.</text>
</comment>
<evidence type="ECO:0000313" key="2">
    <source>
        <dbReference type="Proteomes" id="UP001286313"/>
    </source>
</evidence>
<dbReference type="Proteomes" id="UP001286313">
    <property type="component" value="Unassembled WGS sequence"/>
</dbReference>
<reference evidence="1" key="1">
    <citation type="submission" date="2023-10" db="EMBL/GenBank/DDBJ databases">
        <title>Genome assemblies of two species of porcelain crab, Petrolisthes cinctipes and Petrolisthes manimaculis (Anomura: Porcellanidae).</title>
        <authorList>
            <person name="Angst P."/>
        </authorList>
    </citation>
    <scope>NUCLEOTIDE SEQUENCE</scope>
    <source>
        <strain evidence="1">PB745_01</strain>
        <tissue evidence="1">Gill</tissue>
    </source>
</reference>